<protein>
    <submittedName>
        <fullName evidence="1">Uncharacterized protein</fullName>
    </submittedName>
</protein>
<dbReference type="EMBL" id="MT142494">
    <property type="protein sequence ID" value="QJA82727.1"/>
    <property type="molecule type" value="Genomic_DNA"/>
</dbReference>
<gene>
    <name evidence="2" type="ORF">MM415A00374_0039</name>
    <name evidence="1" type="ORF">MM415B00446_0024</name>
</gene>
<dbReference type="EMBL" id="MT141530">
    <property type="protein sequence ID" value="QJA65000.1"/>
    <property type="molecule type" value="Genomic_DNA"/>
</dbReference>
<accession>A0A6M3J576</accession>
<organism evidence="1">
    <name type="scientific">viral metagenome</name>
    <dbReference type="NCBI Taxonomy" id="1070528"/>
    <lineage>
        <taxon>unclassified sequences</taxon>
        <taxon>metagenomes</taxon>
        <taxon>organismal metagenomes</taxon>
    </lineage>
</organism>
<dbReference type="AlphaFoldDB" id="A0A6M3J576"/>
<sequence length="51" mass="5747">MPIQKFSMKEVDDEIGLLIAQTQQAQVNAPKQPPQLLQQLMDKAKAKRTVV</sequence>
<evidence type="ECO:0000313" key="2">
    <source>
        <dbReference type="EMBL" id="QJA82727.1"/>
    </source>
</evidence>
<reference evidence="1" key="1">
    <citation type="submission" date="2020-03" db="EMBL/GenBank/DDBJ databases">
        <title>The deep terrestrial virosphere.</title>
        <authorList>
            <person name="Holmfeldt K."/>
            <person name="Nilsson E."/>
            <person name="Simone D."/>
            <person name="Lopez-Fernandez M."/>
            <person name="Wu X."/>
            <person name="de Brujin I."/>
            <person name="Lundin D."/>
            <person name="Andersson A."/>
            <person name="Bertilsson S."/>
            <person name="Dopson M."/>
        </authorList>
    </citation>
    <scope>NUCLEOTIDE SEQUENCE</scope>
    <source>
        <strain evidence="2">MM415A00374</strain>
        <strain evidence="1">MM415B00446</strain>
    </source>
</reference>
<name>A0A6M3J576_9ZZZZ</name>
<proteinExistence type="predicted"/>
<evidence type="ECO:0000313" key="1">
    <source>
        <dbReference type="EMBL" id="QJA65000.1"/>
    </source>
</evidence>